<feature type="transmembrane region" description="Helical" evidence="1">
    <location>
        <begin position="149"/>
        <end position="169"/>
    </location>
</feature>
<proteinExistence type="predicted"/>
<dbReference type="Proteomes" id="UP000289821">
    <property type="component" value="Unassembled WGS sequence"/>
</dbReference>
<dbReference type="OrthoDB" id="1149279at2"/>
<dbReference type="AlphaFoldDB" id="A0A4Q0NRV7"/>
<comment type="caution">
    <text evidence="2">The sequence shown here is derived from an EMBL/GenBank/DDBJ whole genome shotgun (WGS) entry which is preliminary data.</text>
</comment>
<dbReference type="EMBL" id="QOVI01000005">
    <property type="protein sequence ID" value="RXG13376.1"/>
    <property type="molecule type" value="Genomic_DNA"/>
</dbReference>
<feature type="transmembrane region" description="Helical" evidence="1">
    <location>
        <begin position="119"/>
        <end position="137"/>
    </location>
</feature>
<dbReference type="RefSeq" id="WP_128762137.1">
    <property type="nucleotide sequence ID" value="NZ_QOVI01000005.1"/>
</dbReference>
<keyword evidence="1" id="KW-0812">Transmembrane</keyword>
<keyword evidence="1" id="KW-0472">Membrane</keyword>
<gene>
    <name evidence="2" type="ORF">DSM04_105357</name>
</gene>
<name>A0A4Q0NRV7_9FLAO</name>
<evidence type="ECO:0000313" key="3">
    <source>
        <dbReference type="Proteomes" id="UP000289821"/>
    </source>
</evidence>
<protein>
    <submittedName>
        <fullName evidence="2">Putative signal transducing protein</fullName>
    </submittedName>
</protein>
<evidence type="ECO:0000256" key="1">
    <source>
        <dbReference type="SAM" id="Phobius"/>
    </source>
</evidence>
<organism evidence="2 3">
    <name type="scientific">Leeuwenhoekiella aestuarii</name>
    <dbReference type="NCBI Taxonomy" id="2249426"/>
    <lineage>
        <taxon>Bacteria</taxon>
        <taxon>Pseudomonadati</taxon>
        <taxon>Bacteroidota</taxon>
        <taxon>Flavobacteriia</taxon>
        <taxon>Flavobacteriales</taxon>
        <taxon>Flavobacteriaceae</taxon>
        <taxon>Leeuwenhoekiella</taxon>
    </lineage>
</organism>
<keyword evidence="1" id="KW-1133">Transmembrane helix</keyword>
<keyword evidence="3" id="KW-1185">Reference proteome</keyword>
<reference evidence="2 3" key="1">
    <citation type="submission" date="2018-07" db="EMBL/GenBank/DDBJ databases">
        <title>Leeuwenhoekiella genomics.</title>
        <authorList>
            <person name="Tahon G."/>
            <person name="Willems A."/>
        </authorList>
    </citation>
    <scope>NUCLEOTIDE SEQUENCE [LARGE SCALE GENOMIC DNA]</scope>
    <source>
        <strain evidence="2 3">R-50232</strain>
    </source>
</reference>
<sequence length="172" mass="19491">MIKDSSYERVYTGSEINVNYLKNKLDEAGIGSVIRNDQDSALRAGFGPASDYGSQALLSVKKEDLVRAKYITEKTFSESNLTEAELEQQAKDSRLEEQATELKGSRPLISKKEKPKRSFFNIALNAGLLIYSLWRLYPLLEGQELPTYRILLSSFIAVFCTVTLVRHFTKTR</sequence>
<accession>A0A4Q0NRV7</accession>
<evidence type="ECO:0000313" key="2">
    <source>
        <dbReference type="EMBL" id="RXG13376.1"/>
    </source>
</evidence>